<evidence type="ECO:0000313" key="3">
    <source>
        <dbReference type="Proteomes" id="UP000189735"/>
    </source>
</evidence>
<name>A0A1T4WX24_9MICO</name>
<accession>A0A1T4WX24</accession>
<keyword evidence="2" id="KW-0808">Transferase</keyword>
<proteinExistence type="predicted"/>
<evidence type="ECO:0000259" key="1">
    <source>
        <dbReference type="PROSITE" id="PS51186"/>
    </source>
</evidence>
<organism evidence="2 3">
    <name type="scientific">Agreia bicolorata</name>
    <dbReference type="NCBI Taxonomy" id="110935"/>
    <lineage>
        <taxon>Bacteria</taxon>
        <taxon>Bacillati</taxon>
        <taxon>Actinomycetota</taxon>
        <taxon>Actinomycetes</taxon>
        <taxon>Micrococcales</taxon>
        <taxon>Microbacteriaceae</taxon>
        <taxon>Agreia</taxon>
    </lineage>
</organism>
<dbReference type="Proteomes" id="UP000189735">
    <property type="component" value="Unassembled WGS sequence"/>
</dbReference>
<dbReference type="PROSITE" id="PS51186">
    <property type="entry name" value="GNAT"/>
    <property type="match status" value="1"/>
</dbReference>
<dbReference type="PANTHER" id="PTHR43792:SF1">
    <property type="entry name" value="N-ACETYLTRANSFERASE DOMAIN-CONTAINING PROTEIN"/>
    <property type="match status" value="1"/>
</dbReference>
<dbReference type="GO" id="GO:0016747">
    <property type="term" value="F:acyltransferase activity, transferring groups other than amino-acyl groups"/>
    <property type="evidence" value="ECO:0007669"/>
    <property type="project" value="InterPro"/>
</dbReference>
<dbReference type="SUPFAM" id="SSF55729">
    <property type="entry name" value="Acyl-CoA N-acyltransferases (Nat)"/>
    <property type="match status" value="1"/>
</dbReference>
<evidence type="ECO:0000313" key="2">
    <source>
        <dbReference type="EMBL" id="SKA81191.1"/>
    </source>
</evidence>
<dbReference type="EMBL" id="FUYG01000001">
    <property type="protein sequence ID" value="SKA81191.1"/>
    <property type="molecule type" value="Genomic_DNA"/>
</dbReference>
<dbReference type="InterPro" id="IPR016181">
    <property type="entry name" value="Acyl_CoA_acyltransferase"/>
</dbReference>
<dbReference type="Pfam" id="PF13302">
    <property type="entry name" value="Acetyltransf_3"/>
    <property type="match status" value="1"/>
</dbReference>
<protein>
    <submittedName>
        <fullName evidence="2">Protein N-acetyltransferase, RimJ/RimL family</fullName>
    </submittedName>
</protein>
<feature type="domain" description="N-acetyltransferase" evidence="1">
    <location>
        <begin position="10"/>
        <end position="170"/>
    </location>
</feature>
<dbReference type="InterPro" id="IPR000182">
    <property type="entry name" value="GNAT_dom"/>
</dbReference>
<dbReference type="Gene3D" id="3.40.630.30">
    <property type="match status" value="1"/>
</dbReference>
<dbReference type="PANTHER" id="PTHR43792">
    <property type="entry name" value="GNAT FAMILY, PUTATIVE (AFU_ORTHOLOGUE AFUA_3G00765)-RELATED-RELATED"/>
    <property type="match status" value="1"/>
</dbReference>
<reference evidence="3" key="1">
    <citation type="submission" date="2017-02" db="EMBL/GenBank/DDBJ databases">
        <authorList>
            <person name="Varghese N."/>
            <person name="Submissions S."/>
        </authorList>
    </citation>
    <scope>NUCLEOTIDE SEQUENCE [LARGE SCALE GENOMIC DNA]</scope>
    <source>
        <strain evidence="3">VKM Ac-2052</strain>
    </source>
</reference>
<dbReference type="InterPro" id="IPR051531">
    <property type="entry name" value="N-acetyltransferase"/>
</dbReference>
<dbReference type="AlphaFoldDB" id="A0A1T4WX24"/>
<gene>
    <name evidence="2" type="ORF">SAMN06295879_0294</name>
</gene>
<sequence length="189" mass="21125">MTAQLETQRLILRRWRSSDREPFAAMNADPEVMRYFPAVLSKERSDLSADRIDAGFDLHGHGRWALERRDTGEFIGFTGIGPMPADVPGSDGMEIGWRIARAHWRQGFALEAATAALDAAFALDAASPLLEVNSITAVINEPSRGVMRRLGMRHVDDFAHPDVPEASPISPCVRYVLIRDEWMRSRPTP</sequence>
<dbReference type="RefSeq" id="WP_078713090.1">
    <property type="nucleotide sequence ID" value="NZ_FUYG01000001.1"/>
</dbReference>